<gene>
    <name evidence="2" type="ORF">I79_026264</name>
</gene>
<dbReference type="Proteomes" id="UP000001075">
    <property type="component" value="Unassembled WGS sequence"/>
</dbReference>
<evidence type="ECO:0000256" key="1">
    <source>
        <dbReference type="SAM" id="MobiDB-lite"/>
    </source>
</evidence>
<evidence type="ECO:0000313" key="2">
    <source>
        <dbReference type="EMBL" id="EGV91148.1"/>
    </source>
</evidence>
<dbReference type="InParanoid" id="G3IQD5"/>
<dbReference type="AlphaFoldDB" id="G3IQD5"/>
<proteinExistence type="predicted"/>
<organism evidence="2 3">
    <name type="scientific">Cricetulus griseus</name>
    <name type="common">Chinese hamster</name>
    <name type="synonym">Cricetulus barabensis griseus</name>
    <dbReference type="NCBI Taxonomy" id="10029"/>
    <lineage>
        <taxon>Eukaryota</taxon>
        <taxon>Metazoa</taxon>
        <taxon>Chordata</taxon>
        <taxon>Craniata</taxon>
        <taxon>Vertebrata</taxon>
        <taxon>Euteleostomi</taxon>
        <taxon>Mammalia</taxon>
        <taxon>Eutheria</taxon>
        <taxon>Euarchontoglires</taxon>
        <taxon>Glires</taxon>
        <taxon>Rodentia</taxon>
        <taxon>Myomorpha</taxon>
        <taxon>Muroidea</taxon>
        <taxon>Cricetidae</taxon>
        <taxon>Cricetinae</taxon>
        <taxon>Cricetulus</taxon>
    </lineage>
</organism>
<reference evidence="3" key="1">
    <citation type="journal article" date="2011" name="Nat. Biotechnol.">
        <title>The genomic sequence of the Chinese hamster ovary (CHO)-K1 cell line.</title>
        <authorList>
            <person name="Xu X."/>
            <person name="Nagarajan H."/>
            <person name="Lewis N.E."/>
            <person name="Pan S."/>
            <person name="Cai Z."/>
            <person name="Liu X."/>
            <person name="Chen W."/>
            <person name="Xie M."/>
            <person name="Wang W."/>
            <person name="Hammond S."/>
            <person name="Andersen M.R."/>
            <person name="Neff N."/>
            <person name="Passarelli B."/>
            <person name="Koh W."/>
            <person name="Fan H.C."/>
            <person name="Wang J."/>
            <person name="Gui Y."/>
            <person name="Lee K.H."/>
            <person name="Betenbaugh M.J."/>
            <person name="Quake S.R."/>
            <person name="Famili I."/>
            <person name="Palsson B.O."/>
            <person name="Wang J."/>
        </authorList>
    </citation>
    <scope>NUCLEOTIDE SEQUENCE [LARGE SCALE GENOMIC DNA]</scope>
    <source>
        <strain evidence="3">CHO K1 cell line</strain>
    </source>
</reference>
<feature type="region of interest" description="Disordered" evidence="1">
    <location>
        <begin position="17"/>
        <end position="61"/>
    </location>
</feature>
<feature type="compositionally biased region" description="Basic and acidic residues" evidence="1">
    <location>
        <begin position="17"/>
        <end position="27"/>
    </location>
</feature>
<accession>G3IQD5</accession>
<name>G3IQD5_CRIGR</name>
<evidence type="ECO:0000313" key="3">
    <source>
        <dbReference type="Proteomes" id="UP000001075"/>
    </source>
</evidence>
<sequence length="61" mass="6735">MRPGRVSLIPLWSGKWKEGKEKQKGEVHSAQGPRACVQRSSTEDLPAALQPSEELDLSGNY</sequence>
<dbReference type="EMBL" id="JH077905">
    <property type="protein sequence ID" value="EGV91148.1"/>
    <property type="molecule type" value="Genomic_DNA"/>
</dbReference>
<protein>
    <submittedName>
        <fullName evidence="2">Uncharacterized protein</fullName>
    </submittedName>
</protein>